<proteinExistence type="predicted"/>
<dbReference type="InterPro" id="IPR005624">
    <property type="entry name" value="PduO/GlcC-like"/>
</dbReference>
<name>A0A3N9P3Z0_9BACL</name>
<protein>
    <recommendedName>
        <fullName evidence="3">Heme-degrading domain-containing protein</fullName>
    </recommendedName>
</protein>
<dbReference type="EMBL" id="RQPI01000008">
    <property type="protein sequence ID" value="RQW10505.1"/>
    <property type="molecule type" value="Genomic_DNA"/>
</dbReference>
<dbReference type="OrthoDB" id="9815315at2"/>
<dbReference type="PIRSF" id="PIRSF008757">
    <property type="entry name" value="UCP008757"/>
    <property type="match status" value="1"/>
</dbReference>
<evidence type="ECO:0000313" key="1">
    <source>
        <dbReference type="EMBL" id="RQW10505.1"/>
    </source>
</evidence>
<evidence type="ECO:0008006" key="3">
    <source>
        <dbReference type="Google" id="ProtNLM"/>
    </source>
</evidence>
<dbReference type="Proteomes" id="UP000282529">
    <property type="component" value="Unassembled WGS sequence"/>
</dbReference>
<reference evidence="1 2" key="1">
    <citation type="submission" date="2018-11" db="EMBL/GenBank/DDBJ databases">
        <title>Genome sequence of strain 7197.</title>
        <authorList>
            <person name="Gao J."/>
            <person name="Sun J."/>
        </authorList>
    </citation>
    <scope>NUCLEOTIDE SEQUENCE [LARGE SCALE GENOMIC DNA]</scope>
    <source>
        <strain evidence="1 2">7197</strain>
    </source>
</reference>
<gene>
    <name evidence="1" type="ORF">EH198_14615</name>
</gene>
<dbReference type="AlphaFoldDB" id="A0A3N9P3Z0"/>
<comment type="caution">
    <text evidence="1">The sequence shown here is derived from an EMBL/GenBank/DDBJ whole genome shotgun (WGS) entry which is preliminary data.</text>
</comment>
<evidence type="ECO:0000313" key="2">
    <source>
        <dbReference type="Proteomes" id="UP000282529"/>
    </source>
</evidence>
<sequence>MIMMAATIEEVLQQERDMELDSFSAEDAFTLGMNVLEIAGKQSRGLVVSVRRNGKLLFYKAGTNTVIDQDDCIRQKTNVVNLHSHSSLYLFLKYDGDEQAYCQVNGVSSGDYALNGGCFPIKLRNAGMIGTVAVCGLTSEEEHMLCLNAISLLKRQQYKGEASSAK</sequence>
<dbReference type="PANTHER" id="PTHR28255">
    <property type="match status" value="1"/>
</dbReference>
<organism evidence="1 2">
    <name type="scientific">Paenibacillus rhizophilus</name>
    <dbReference type="NCBI Taxonomy" id="1850366"/>
    <lineage>
        <taxon>Bacteria</taxon>
        <taxon>Bacillati</taxon>
        <taxon>Bacillota</taxon>
        <taxon>Bacilli</taxon>
        <taxon>Bacillales</taxon>
        <taxon>Paenibacillaceae</taxon>
        <taxon>Paenibacillus</taxon>
    </lineage>
</organism>
<dbReference type="Gene3D" id="3.30.450.150">
    <property type="entry name" value="Haem-degrading domain"/>
    <property type="match status" value="1"/>
</dbReference>
<dbReference type="SUPFAM" id="SSF143744">
    <property type="entry name" value="GlcG-like"/>
    <property type="match status" value="1"/>
</dbReference>
<dbReference type="Pfam" id="PF03928">
    <property type="entry name" value="HbpS-like"/>
    <property type="match status" value="1"/>
</dbReference>
<dbReference type="PANTHER" id="PTHR28255:SF1">
    <property type="entry name" value="UPF0303 PROTEIN YBR137W"/>
    <property type="match status" value="1"/>
</dbReference>
<accession>A0A3N9P3Z0</accession>
<dbReference type="InterPro" id="IPR038084">
    <property type="entry name" value="PduO/GlcC-like_sf"/>
</dbReference>
<keyword evidence="2" id="KW-1185">Reference proteome</keyword>
<dbReference type="InterPro" id="IPR010371">
    <property type="entry name" value="YBR137W-like"/>
</dbReference>